<evidence type="ECO:0000256" key="3">
    <source>
        <dbReference type="ARBA" id="ARBA00022679"/>
    </source>
</evidence>
<evidence type="ECO:0000313" key="12">
    <source>
        <dbReference type="EMBL" id="KIJ45618.1"/>
    </source>
</evidence>
<keyword evidence="13" id="KW-1185">Reference proteome</keyword>
<dbReference type="GO" id="GO:0004674">
    <property type="term" value="F:protein serine/threonine kinase activity"/>
    <property type="evidence" value="ECO:0007669"/>
    <property type="project" value="UniProtKB-KW"/>
</dbReference>
<dbReference type="PROSITE" id="PS50011">
    <property type="entry name" value="PROTEIN_KINASE_DOM"/>
    <property type="match status" value="1"/>
</dbReference>
<dbReference type="PROSITE" id="PS00108">
    <property type="entry name" value="PROTEIN_KINASE_ST"/>
    <property type="match status" value="1"/>
</dbReference>
<comment type="similarity">
    <text evidence="10">Belongs to the protein kinase superfamily.</text>
</comment>
<reference evidence="12 13" key="1">
    <citation type="submission" date="2014-06" db="EMBL/GenBank/DDBJ databases">
        <title>Evolutionary Origins and Diversification of the Mycorrhizal Mutualists.</title>
        <authorList>
            <consortium name="DOE Joint Genome Institute"/>
            <consortium name="Mycorrhizal Genomics Consortium"/>
            <person name="Kohler A."/>
            <person name="Kuo A."/>
            <person name="Nagy L.G."/>
            <person name="Floudas D."/>
            <person name="Copeland A."/>
            <person name="Barry K.W."/>
            <person name="Cichocki N."/>
            <person name="Veneault-Fourrey C."/>
            <person name="LaButti K."/>
            <person name="Lindquist E.A."/>
            <person name="Lipzen A."/>
            <person name="Lundell T."/>
            <person name="Morin E."/>
            <person name="Murat C."/>
            <person name="Riley R."/>
            <person name="Ohm R."/>
            <person name="Sun H."/>
            <person name="Tunlid A."/>
            <person name="Henrissat B."/>
            <person name="Grigoriev I.V."/>
            <person name="Hibbett D.S."/>
            <person name="Martin F."/>
        </authorList>
    </citation>
    <scope>NUCLEOTIDE SEQUENCE [LARGE SCALE GENOMIC DNA]</scope>
    <source>
        <strain evidence="12 13">SS14</strain>
    </source>
</reference>
<dbReference type="Gene3D" id="1.10.510.10">
    <property type="entry name" value="Transferase(Phosphotransferase) domain 1"/>
    <property type="match status" value="1"/>
</dbReference>
<evidence type="ECO:0000259" key="11">
    <source>
        <dbReference type="PROSITE" id="PS50011"/>
    </source>
</evidence>
<dbReference type="GO" id="GO:0000245">
    <property type="term" value="P:spliceosomal complex assembly"/>
    <property type="evidence" value="ECO:0007669"/>
    <property type="project" value="TreeGrafter"/>
</dbReference>
<dbReference type="GO" id="GO:0005634">
    <property type="term" value="C:nucleus"/>
    <property type="evidence" value="ECO:0007669"/>
    <property type="project" value="TreeGrafter"/>
</dbReference>
<evidence type="ECO:0000256" key="9">
    <source>
        <dbReference type="PROSITE-ProRule" id="PRU10141"/>
    </source>
</evidence>
<dbReference type="Gene3D" id="3.30.200.20">
    <property type="entry name" value="Phosphorylase Kinase, domain 1"/>
    <property type="match status" value="1"/>
</dbReference>
<name>A0A0C9URY1_SPHS4</name>
<dbReference type="InterPro" id="IPR000719">
    <property type="entry name" value="Prot_kinase_dom"/>
</dbReference>
<dbReference type="HOGENOM" id="CLU_000288_81_13_1"/>
<dbReference type="EMBL" id="KN837111">
    <property type="protein sequence ID" value="KIJ45618.1"/>
    <property type="molecule type" value="Genomic_DNA"/>
</dbReference>
<evidence type="ECO:0000256" key="7">
    <source>
        <dbReference type="ARBA" id="ARBA00047899"/>
    </source>
</evidence>
<keyword evidence="3" id="KW-0808">Transferase</keyword>
<organism evidence="12 13">
    <name type="scientific">Sphaerobolus stellatus (strain SS14)</name>
    <dbReference type="NCBI Taxonomy" id="990650"/>
    <lineage>
        <taxon>Eukaryota</taxon>
        <taxon>Fungi</taxon>
        <taxon>Dikarya</taxon>
        <taxon>Basidiomycota</taxon>
        <taxon>Agaricomycotina</taxon>
        <taxon>Agaricomycetes</taxon>
        <taxon>Phallomycetidae</taxon>
        <taxon>Geastrales</taxon>
        <taxon>Sphaerobolaceae</taxon>
        <taxon>Sphaerobolus</taxon>
    </lineage>
</organism>
<evidence type="ECO:0000256" key="1">
    <source>
        <dbReference type="ARBA" id="ARBA00012513"/>
    </source>
</evidence>
<dbReference type="FunFam" id="1.10.510.10:FF:000275">
    <property type="entry name" value="SRSF protein kinase 2 isoform X3"/>
    <property type="match status" value="1"/>
</dbReference>
<evidence type="ECO:0000256" key="5">
    <source>
        <dbReference type="ARBA" id="ARBA00022777"/>
    </source>
</evidence>
<protein>
    <recommendedName>
        <fullName evidence="1">non-specific serine/threonine protein kinase</fullName>
        <ecNumber evidence="1">2.7.11.1</ecNumber>
    </recommendedName>
</protein>
<dbReference type="GO" id="GO:0050684">
    <property type="term" value="P:regulation of mRNA processing"/>
    <property type="evidence" value="ECO:0007669"/>
    <property type="project" value="TreeGrafter"/>
</dbReference>
<gene>
    <name evidence="12" type="ORF">M422DRAFT_166378</name>
</gene>
<evidence type="ECO:0000256" key="8">
    <source>
        <dbReference type="ARBA" id="ARBA00048679"/>
    </source>
</evidence>
<evidence type="ECO:0000256" key="2">
    <source>
        <dbReference type="ARBA" id="ARBA00022527"/>
    </source>
</evidence>
<accession>A0A0C9URY1</accession>
<comment type="catalytic activity">
    <reaction evidence="8">
        <text>L-seryl-[protein] + ATP = O-phospho-L-seryl-[protein] + ADP + H(+)</text>
        <dbReference type="Rhea" id="RHEA:17989"/>
        <dbReference type="Rhea" id="RHEA-COMP:9863"/>
        <dbReference type="Rhea" id="RHEA-COMP:11604"/>
        <dbReference type="ChEBI" id="CHEBI:15378"/>
        <dbReference type="ChEBI" id="CHEBI:29999"/>
        <dbReference type="ChEBI" id="CHEBI:30616"/>
        <dbReference type="ChEBI" id="CHEBI:83421"/>
        <dbReference type="ChEBI" id="CHEBI:456216"/>
        <dbReference type="EC" id="2.7.11.1"/>
    </reaction>
</comment>
<dbReference type="SMART" id="SM00220">
    <property type="entry name" value="S_TKc"/>
    <property type="match status" value="1"/>
</dbReference>
<feature type="domain" description="Protein kinase" evidence="11">
    <location>
        <begin position="55"/>
        <end position="466"/>
    </location>
</feature>
<keyword evidence="2 10" id="KW-0723">Serine/threonine-protein kinase</keyword>
<evidence type="ECO:0000256" key="6">
    <source>
        <dbReference type="ARBA" id="ARBA00022840"/>
    </source>
</evidence>
<dbReference type="Proteomes" id="UP000054279">
    <property type="component" value="Unassembled WGS sequence"/>
</dbReference>
<dbReference type="AlphaFoldDB" id="A0A0C9URY1"/>
<dbReference type="GO" id="GO:0005524">
    <property type="term" value="F:ATP binding"/>
    <property type="evidence" value="ECO:0007669"/>
    <property type="project" value="UniProtKB-UniRule"/>
</dbReference>
<evidence type="ECO:0000256" key="4">
    <source>
        <dbReference type="ARBA" id="ARBA00022741"/>
    </source>
</evidence>
<sequence>MPPAHTYIVQSRSKSISVQPSSFADEEDVEDYAPGGYLPVKVGDAFSSPNRRHPYTVIRKLGWGHFSTVWLIHNKDDDRYAALKVCSAKYGATARDEILLLEKVRKRAYKNVKTRHGHTEFAQHPGARHVVALIDYFSTRGRNRGDEHICMVLEPLGENLLSLLDRFRRRRRSESTLTGIPIEIVRIVAKQVLMGLQFLHDECNLVHTDIKPENILVCLPNVQDYIEAHIARSETWPSQRVSVPPKHVDGRKQHVDMYHSQPIPTPPLPSNLLNGGWNGSANTLSSTSSSRSRSRDGDFYGFNVQISDLGNATPADKHFTEDIQTRQYRAPEAIIRRSDWGTAVDIWSVACMIFELATGDHLFDPRSKRGSWEKDDDHMAQIIEVCGDFDIELKMGGKFSRDIFNSRGQLRNIDKIKPISLTQLLTETYNYPPREAKHFATFLEPMLRVDPSMRSTAAEMLLHEWLGPRETGDYSRLPQSYESYEWSG</sequence>
<dbReference type="InterPro" id="IPR008271">
    <property type="entry name" value="Ser/Thr_kinase_AS"/>
</dbReference>
<dbReference type="EC" id="2.7.11.1" evidence="1"/>
<evidence type="ECO:0000313" key="13">
    <source>
        <dbReference type="Proteomes" id="UP000054279"/>
    </source>
</evidence>
<dbReference type="InterPro" id="IPR051334">
    <property type="entry name" value="SRPK"/>
</dbReference>
<dbReference type="OrthoDB" id="2649at2759"/>
<dbReference type="GO" id="GO:0005737">
    <property type="term" value="C:cytoplasm"/>
    <property type="evidence" value="ECO:0007669"/>
    <property type="project" value="TreeGrafter"/>
</dbReference>
<dbReference type="SUPFAM" id="SSF56112">
    <property type="entry name" value="Protein kinase-like (PK-like)"/>
    <property type="match status" value="1"/>
</dbReference>
<keyword evidence="5" id="KW-0418">Kinase</keyword>
<dbReference type="InterPro" id="IPR011009">
    <property type="entry name" value="Kinase-like_dom_sf"/>
</dbReference>
<dbReference type="InterPro" id="IPR017441">
    <property type="entry name" value="Protein_kinase_ATP_BS"/>
</dbReference>
<dbReference type="Pfam" id="PF00069">
    <property type="entry name" value="Pkinase"/>
    <property type="match status" value="2"/>
</dbReference>
<keyword evidence="4 9" id="KW-0547">Nucleotide-binding</keyword>
<evidence type="ECO:0000256" key="10">
    <source>
        <dbReference type="RuleBase" id="RU000304"/>
    </source>
</evidence>
<comment type="catalytic activity">
    <reaction evidence="7">
        <text>L-threonyl-[protein] + ATP = O-phospho-L-threonyl-[protein] + ADP + H(+)</text>
        <dbReference type="Rhea" id="RHEA:46608"/>
        <dbReference type="Rhea" id="RHEA-COMP:11060"/>
        <dbReference type="Rhea" id="RHEA-COMP:11605"/>
        <dbReference type="ChEBI" id="CHEBI:15378"/>
        <dbReference type="ChEBI" id="CHEBI:30013"/>
        <dbReference type="ChEBI" id="CHEBI:30616"/>
        <dbReference type="ChEBI" id="CHEBI:61977"/>
        <dbReference type="ChEBI" id="CHEBI:456216"/>
        <dbReference type="EC" id="2.7.11.1"/>
    </reaction>
</comment>
<keyword evidence="6 9" id="KW-0067">ATP-binding</keyword>
<dbReference type="PANTHER" id="PTHR47634:SF9">
    <property type="entry name" value="PROTEIN KINASE DOMAIN-CONTAINING PROTEIN-RELATED"/>
    <property type="match status" value="1"/>
</dbReference>
<feature type="binding site" evidence="9">
    <location>
        <position position="84"/>
    </location>
    <ligand>
        <name>ATP</name>
        <dbReference type="ChEBI" id="CHEBI:30616"/>
    </ligand>
</feature>
<dbReference type="PROSITE" id="PS00107">
    <property type="entry name" value="PROTEIN_KINASE_ATP"/>
    <property type="match status" value="1"/>
</dbReference>
<dbReference type="PANTHER" id="PTHR47634">
    <property type="entry name" value="PROTEIN KINASE DOMAIN-CONTAINING PROTEIN-RELATED"/>
    <property type="match status" value="1"/>
</dbReference>
<proteinExistence type="inferred from homology"/>